<dbReference type="CDD" id="cd00592">
    <property type="entry name" value="HTH_MerR-like"/>
    <property type="match status" value="1"/>
</dbReference>
<evidence type="ECO:0000313" key="4">
    <source>
        <dbReference type="Proteomes" id="UP000614261"/>
    </source>
</evidence>
<keyword evidence="1" id="KW-0238">DNA-binding</keyword>
<evidence type="ECO:0000256" key="1">
    <source>
        <dbReference type="ARBA" id="ARBA00023125"/>
    </source>
</evidence>
<keyword evidence="4" id="KW-1185">Reference proteome</keyword>
<protein>
    <recommendedName>
        <fullName evidence="2">HTH merR-type domain-containing protein</fullName>
    </recommendedName>
</protein>
<dbReference type="PROSITE" id="PS50937">
    <property type="entry name" value="HTH_MERR_2"/>
    <property type="match status" value="1"/>
</dbReference>
<dbReference type="Gene3D" id="1.10.1660.10">
    <property type="match status" value="1"/>
</dbReference>
<comment type="caution">
    <text evidence="3">The sequence shown here is derived from an EMBL/GenBank/DDBJ whole genome shotgun (WGS) entry which is preliminary data.</text>
</comment>
<name>A0ABQ1IW05_9SPHN</name>
<sequence length="273" mass="30139">MADSLDIAAVTRLTGLTARALRFYEARGLVEPLRTASGRRHYDAAALERLNLILSLKKAGLTLAQIQRLTANRRIDLHGLITAQLDHLEAQARRISDAQALLVSVKSRIDHGEPIDAETFCSLIRHEQQDTTTMSQDQWKAVTDRYFTPEEQAEWAEKMGGVDPTFDNDAYAAQWKELGDAIKAALPMDPASETAAGFVQRWFDLLKPFTQVATPAMWTGTMKMYDDMPNWPAKADPGFDAEVWAFMKEATAARMLAGDAVAIPGYDPKGGAA</sequence>
<dbReference type="SUPFAM" id="SSF46955">
    <property type="entry name" value="Putative DNA-binding domain"/>
    <property type="match status" value="1"/>
</dbReference>
<dbReference type="PANTHER" id="PTHR30204">
    <property type="entry name" value="REDOX-CYCLING DRUG-SENSING TRANSCRIPTIONAL ACTIVATOR SOXR"/>
    <property type="match status" value="1"/>
</dbReference>
<dbReference type="EMBL" id="BMGD01000001">
    <property type="protein sequence ID" value="GGB51847.1"/>
    <property type="molecule type" value="Genomic_DNA"/>
</dbReference>
<reference evidence="4" key="1">
    <citation type="journal article" date="2019" name="Int. J. Syst. Evol. Microbiol.">
        <title>The Global Catalogue of Microorganisms (GCM) 10K type strain sequencing project: providing services to taxonomists for standard genome sequencing and annotation.</title>
        <authorList>
            <consortium name="The Broad Institute Genomics Platform"/>
            <consortium name="The Broad Institute Genome Sequencing Center for Infectious Disease"/>
            <person name="Wu L."/>
            <person name="Ma J."/>
        </authorList>
    </citation>
    <scope>NUCLEOTIDE SEQUENCE [LARGE SCALE GENOMIC DNA]</scope>
    <source>
        <strain evidence="4">CGMCC 1.12851</strain>
    </source>
</reference>
<dbReference type="Proteomes" id="UP000614261">
    <property type="component" value="Unassembled WGS sequence"/>
</dbReference>
<dbReference type="Pfam" id="PF07739">
    <property type="entry name" value="TipAS"/>
    <property type="match status" value="1"/>
</dbReference>
<dbReference type="InterPro" id="IPR000551">
    <property type="entry name" value="MerR-type_HTH_dom"/>
</dbReference>
<gene>
    <name evidence="3" type="ORF">GCM10010833_03250</name>
</gene>
<accession>A0ABQ1IW05</accession>
<feature type="domain" description="HTH merR-type" evidence="2">
    <location>
        <begin position="4"/>
        <end position="72"/>
    </location>
</feature>
<dbReference type="InterPro" id="IPR009061">
    <property type="entry name" value="DNA-bd_dom_put_sf"/>
</dbReference>
<evidence type="ECO:0000313" key="3">
    <source>
        <dbReference type="EMBL" id="GGB51847.1"/>
    </source>
</evidence>
<dbReference type="SMART" id="SM00422">
    <property type="entry name" value="HTH_MERR"/>
    <property type="match status" value="1"/>
</dbReference>
<dbReference type="InterPro" id="IPR012925">
    <property type="entry name" value="TipAS_dom"/>
</dbReference>
<organism evidence="3 4">
    <name type="scientific">Blastomonas aquatica</name>
    <dbReference type="NCBI Taxonomy" id="1510276"/>
    <lineage>
        <taxon>Bacteria</taxon>
        <taxon>Pseudomonadati</taxon>
        <taxon>Pseudomonadota</taxon>
        <taxon>Alphaproteobacteria</taxon>
        <taxon>Sphingomonadales</taxon>
        <taxon>Sphingomonadaceae</taxon>
        <taxon>Blastomonas</taxon>
    </lineage>
</organism>
<evidence type="ECO:0000259" key="2">
    <source>
        <dbReference type="PROSITE" id="PS50937"/>
    </source>
</evidence>
<dbReference type="PRINTS" id="PR00040">
    <property type="entry name" value="HTHMERR"/>
</dbReference>
<dbReference type="Pfam" id="PF13411">
    <property type="entry name" value="MerR_1"/>
    <property type="match status" value="1"/>
</dbReference>
<dbReference type="RefSeq" id="WP_188512613.1">
    <property type="nucleotide sequence ID" value="NZ_BMGD01000001.1"/>
</dbReference>
<dbReference type="PANTHER" id="PTHR30204:SF97">
    <property type="entry name" value="MERR FAMILY REGULATORY PROTEIN"/>
    <property type="match status" value="1"/>
</dbReference>
<proteinExistence type="predicted"/>
<dbReference type="InterPro" id="IPR047057">
    <property type="entry name" value="MerR_fam"/>
</dbReference>